<dbReference type="InterPro" id="IPR025558">
    <property type="entry name" value="DUF4283"/>
</dbReference>
<sequence>MEDITKKCAGLRLSGREGSEVDLSPPKKETGFVFVGKFCAKRRVNLESVARVLRTVWRTEKNFEVSDMGENKVLFLFQKEKDMDRVLLLSPWSFDKYLLVLHKLGVGEVVNKLKFNEASFLVQIHGFPTMCQTRDVGVRIGDSLGRVEKVEVDDKGFCLGNYLQIRVSMDISMPLCRGLDRVQWPQLVVASKYEGRKEYKEIEGEGSTIEGQLISSRREVAAAVIHGAQGSDDVAMYRAEVATLEALERSGEIRILRNP</sequence>
<evidence type="ECO:0000313" key="2">
    <source>
        <dbReference type="EMBL" id="KAK9993454.1"/>
    </source>
</evidence>
<dbReference type="EMBL" id="JAZDWU010000008">
    <property type="protein sequence ID" value="KAK9993454.1"/>
    <property type="molecule type" value="Genomic_DNA"/>
</dbReference>
<gene>
    <name evidence="2" type="ORF">SO802_023157</name>
</gene>
<organism evidence="2 3">
    <name type="scientific">Lithocarpus litseifolius</name>
    <dbReference type="NCBI Taxonomy" id="425828"/>
    <lineage>
        <taxon>Eukaryota</taxon>
        <taxon>Viridiplantae</taxon>
        <taxon>Streptophyta</taxon>
        <taxon>Embryophyta</taxon>
        <taxon>Tracheophyta</taxon>
        <taxon>Spermatophyta</taxon>
        <taxon>Magnoliopsida</taxon>
        <taxon>eudicotyledons</taxon>
        <taxon>Gunneridae</taxon>
        <taxon>Pentapetalae</taxon>
        <taxon>rosids</taxon>
        <taxon>fabids</taxon>
        <taxon>Fagales</taxon>
        <taxon>Fagaceae</taxon>
        <taxon>Lithocarpus</taxon>
    </lineage>
</organism>
<evidence type="ECO:0000313" key="3">
    <source>
        <dbReference type="Proteomes" id="UP001459277"/>
    </source>
</evidence>
<reference evidence="2 3" key="1">
    <citation type="submission" date="2024-01" db="EMBL/GenBank/DDBJ databases">
        <title>A telomere-to-telomere, gap-free genome of sweet tea (Lithocarpus litseifolius).</title>
        <authorList>
            <person name="Zhou J."/>
        </authorList>
    </citation>
    <scope>NUCLEOTIDE SEQUENCE [LARGE SCALE GENOMIC DNA]</scope>
    <source>
        <strain evidence="2">Zhou-2022a</strain>
        <tissue evidence="2">Leaf</tissue>
    </source>
</reference>
<dbReference type="Pfam" id="PF14111">
    <property type="entry name" value="DUF4283"/>
    <property type="match status" value="1"/>
</dbReference>
<dbReference type="AlphaFoldDB" id="A0AAW2C9D7"/>
<name>A0AAW2C9D7_9ROSI</name>
<accession>A0AAW2C9D7</accession>
<dbReference type="Proteomes" id="UP001459277">
    <property type="component" value="Unassembled WGS sequence"/>
</dbReference>
<feature type="domain" description="DUF4283" evidence="1">
    <location>
        <begin position="35"/>
        <end position="104"/>
    </location>
</feature>
<dbReference type="InterPro" id="IPR040256">
    <property type="entry name" value="At4g02000-like"/>
</dbReference>
<evidence type="ECO:0000259" key="1">
    <source>
        <dbReference type="Pfam" id="PF14111"/>
    </source>
</evidence>
<keyword evidence="3" id="KW-1185">Reference proteome</keyword>
<protein>
    <recommendedName>
        <fullName evidence="1">DUF4283 domain-containing protein</fullName>
    </recommendedName>
</protein>
<proteinExistence type="predicted"/>
<dbReference type="PANTHER" id="PTHR31286">
    <property type="entry name" value="GLYCINE-RICH CELL WALL STRUCTURAL PROTEIN 1.8-LIKE"/>
    <property type="match status" value="1"/>
</dbReference>
<comment type="caution">
    <text evidence="2">The sequence shown here is derived from an EMBL/GenBank/DDBJ whole genome shotgun (WGS) entry which is preliminary data.</text>
</comment>
<dbReference type="PANTHER" id="PTHR31286:SF167">
    <property type="entry name" value="OS09G0268800 PROTEIN"/>
    <property type="match status" value="1"/>
</dbReference>